<dbReference type="GO" id="GO:0016020">
    <property type="term" value="C:membrane"/>
    <property type="evidence" value="ECO:0007669"/>
    <property type="project" value="TreeGrafter"/>
</dbReference>
<dbReference type="PANTHER" id="PTHR14096:SF55">
    <property type="entry name" value="APOLIPOPROTEIN L1"/>
    <property type="match status" value="1"/>
</dbReference>
<name>A0A7N9CWV2_MACFA</name>
<proteinExistence type="inferred from homology"/>
<reference evidence="2 3" key="1">
    <citation type="submission" date="2013-03" db="EMBL/GenBank/DDBJ databases">
        <authorList>
            <person name="Warren W."/>
            <person name="Wilson R.K."/>
        </authorList>
    </citation>
    <scope>NUCLEOTIDE SEQUENCE</scope>
</reference>
<dbReference type="GeneTree" id="ENSGT01030000234599"/>
<evidence type="ECO:0000313" key="2">
    <source>
        <dbReference type="Ensembl" id="ENSMFAP00000058060.1"/>
    </source>
</evidence>
<accession>A0A7N9CWV2</accession>
<dbReference type="GO" id="GO:0005576">
    <property type="term" value="C:extracellular region"/>
    <property type="evidence" value="ECO:0007669"/>
    <property type="project" value="InterPro"/>
</dbReference>
<dbReference type="Pfam" id="PF05461">
    <property type="entry name" value="ApoL"/>
    <property type="match status" value="1"/>
</dbReference>
<protein>
    <recommendedName>
        <fullName evidence="4">Apolipoprotein L2</fullName>
    </recommendedName>
</protein>
<dbReference type="Ensembl" id="ENSMFAT00000083646.1">
    <property type="protein sequence ID" value="ENSMFAP00000058060.1"/>
    <property type="gene ID" value="ENSMFAG00000052009.1"/>
</dbReference>
<dbReference type="GO" id="GO:0008289">
    <property type="term" value="F:lipid binding"/>
    <property type="evidence" value="ECO:0007669"/>
    <property type="project" value="InterPro"/>
</dbReference>
<reference evidence="2" key="3">
    <citation type="submission" date="2025-09" db="UniProtKB">
        <authorList>
            <consortium name="Ensembl"/>
        </authorList>
    </citation>
    <scope>IDENTIFICATION</scope>
</reference>
<sequence length="397" mass="44045">MKMVISQEEHTSQFLFSHPRRRPWSPQHGGKRFAESLCPLHLDKCTFPCCGSRAEEAAVRSPNAESSIFIEDAIKYLQDKVSTQSLILLVTNDEAWNEFVATAELTRDEADEFRKALNKLAEHVIRKDKNWQDKDQQHRKWFLKEFPHLKRDLQDHIIKLYILADGVEQVHRGTTITNVVSSTAGVISDILTLLGLGLAPLTDGVSLVLSETGMGTAIVAAVTGITSSIVEQAKKLSVQRQAGNLDQRDPDVAKVMKELMSENTPNFLSLADNSYQVIQGIGKDIRAIREARANSQLVPSARPLEIIGISAESDEEVERVTEIPALEMSRGNKALGVATGGILLVLDVVSLVYESKHLQEGAKSELAEELKKRAQELEGKLNILTKIQEILQADQEL</sequence>
<dbReference type="AlphaFoldDB" id="A0A7N9CWV2"/>
<evidence type="ECO:0008006" key="4">
    <source>
        <dbReference type="Google" id="ProtNLM"/>
    </source>
</evidence>
<dbReference type="PANTHER" id="PTHR14096">
    <property type="entry name" value="APOLIPOPROTEIN L"/>
    <property type="match status" value="1"/>
</dbReference>
<dbReference type="GO" id="GO:0006869">
    <property type="term" value="P:lipid transport"/>
    <property type="evidence" value="ECO:0007669"/>
    <property type="project" value="InterPro"/>
</dbReference>
<keyword evidence="3" id="KW-1185">Reference proteome</keyword>
<comment type="similarity">
    <text evidence="1">Belongs to the apolipoprotein L family.</text>
</comment>
<reference evidence="2" key="2">
    <citation type="submission" date="2025-08" db="UniProtKB">
        <authorList>
            <consortium name="Ensembl"/>
        </authorList>
    </citation>
    <scope>IDENTIFICATION</scope>
</reference>
<organism evidence="2 3">
    <name type="scientific">Macaca fascicularis</name>
    <name type="common">Crab-eating macaque</name>
    <name type="synonym">Cynomolgus monkey</name>
    <dbReference type="NCBI Taxonomy" id="9541"/>
    <lineage>
        <taxon>Eukaryota</taxon>
        <taxon>Metazoa</taxon>
        <taxon>Chordata</taxon>
        <taxon>Craniata</taxon>
        <taxon>Vertebrata</taxon>
        <taxon>Euteleostomi</taxon>
        <taxon>Mammalia</taxon>
        <taxon>Eutheria</taxon>
        <taxon>Euarchontoglires</taxon>
        <taxon>Primates</taxon>
        <taxon>Haplorrhini</taxon>
        <taxon>Catarrhini</taxon>
        <taxon>Cercopithecidae</taxon>
        <taxon>Cercopithecinae</taxon>
        <taxon>Macaca</taxon>
    </lineage>
</organism>
<dbReference type="InterPro" id="IPR008405">
    <property type="entry name" value="ApoL"/>
</dbReference>
<dbReference type="GO" id="GO:0042157">
    <property type="term" value="P:lipoprotein metabolic process"/>
    <property type="evidence" value="ECO:0007669"/>
    <property type="project" value="InterPro"/>
</dbReference>
<evidence type="ECO:0000313" key="3">
    <source>
        <dbReference type="Proteomes" id="UP000233100"/>
    </source>
</evidence>
<dbReference type="Proteomes" id="UP000233100">
    <property type="component" value="Chromosome 10"/>
</dbReference>
<evidence type="ECO:0000256" key="1">
    <source>
        <dbReference type="ARBA" id="ARBA00010090"/>
    </source>
</evidence>